<organism evidence="2 3">
    <name type="scientific">Hypsizygus marmoreus</name>
    <name type="common">White beech mushroom</name>
    <name type="synonym">Agaricus marmoreus</name>
    <dbReference type="NCBI Taxonomy" id="39966"/>
    <lineage>
        <taxon>Eukaryota</taxon>
        <taxon>Fungi</taxon>
        <taxon>Dikarya</taxon>
        <taxon>Basidiomycota</taxon>
        <taxon>Agaricomycotina</taxon>
        <taxon>Agaricomycetes</taxon>
        <taxon>Agaricomycetidae</taxon>
        <taxon>Agaricales</taxon>
        <taxon>Tricholomatineae</taxon>
        <taxon>Lyophyllaceae</taxon>
        <taxon>Hypsizygus</taxon>
    </lineage>
</organism>
<name>A0A369JNX6_HYPMA</name>
<evidence type="ECO:0000256" key="1">
    <source>
        <dbReference type="SAM" id="MobiDB-lite"/>
    </source>
</evidence>
<keyword evidence="3" id="KW-1185">Reference proteome</keyword>
<dbReference type="InParanoid" id="A0A369JNX6"/>
<evidence type="ECO:0000313" key="2">
    <source>
        <dbReference type="EMBL" id="RDB21383.1"/>
    </source>
</evidence>
<protein>
    <submittedName>
        <fullName evidence="2">Uncharacterized protein</fullName>
    </submittedName>
</protein>
<comment type="caution">
    <text evidence="2">The sequence shown here is derived from an EMBL/GenBank/DDBJ whole genome shotgun (WGS) entry which is preliminary data.</text>
</comment>
<reference evidence="2" key="1">
    <citation type="submission" date="2018-04" db="EMBL/GenBank/DDBJ databases">
        <title>Whole genome sequencing of Hypsizygus marmoreus.</title>
        <authorList>
            <person name="Choi I.-G."/>
            <person name="Min B."/>
            <person name="Kim J.-G."/>
            <person name="Kim S."/>
            <person name="Oh Y.-L."/>
            <person name="Kong W.-S."/>
            <person name="Park H."/>
            <person name="Jeong J."/>
            <person name="Song E.-S."/>
        </authorList>
    </citation>
    <scope>NUCLEOTIDE SEQUENCE [LARGE SCALE GENOMIC DNA]</scope>
    <source>
        <strain evidence="2">51987-8</strain>
    </source>
</reference>
<accession>A0A369JNX6</accession>
<dbReference type="Proteomes" id="UP000076154">
    <property type="component" value="Unassembled WGS sequence"/>
</dbReference>
<proteinExistence type="predicted"/>
<dbReference type="AlphaFoldDB" id="A0A369JNX6"/>
<dbReference type="EMBL" id="LUEZ02000055">
    <property type="protein sequence ID" value="RDB21383.1"/>
    <property type="molecule type" value="Genomic_DNA"/>
</dbReference>
<feature type="region of interest" description="Disordered" evidence="1">
    <location>
        <begin position="1"/>
        <end position="28"/>
    </location>
</feature>
<gene>
    <name evidence="2" type="ORF">Hypma_011559</name>
</gene>
<sequence>MPASPDPASYSPRLMNGSTPVPMEEEWGKHNSCHQRSVPNCAKPPVWEEFSPYGFEIEARVDYHHMERKEG</sequence>
<evidence type="ECO:0000313" key="3">
    <source>
        <dbReference type="Proteomes" id="UP000076154"/>
    </source>
</evidence>